<dbReference type="InterPro" id="IPR036322">
    <property type="entry name" value="WD40_repeat_dom_sf"/>
</dbReference>
<dbReference type="InterPro" id="IPR040324">
    <property type="entry name" value="WDR44/Dgr2"/>
</dbReference>
<dbReference type="FunFam" id="3.40.1180.10:FF:000005">
    <property type="entry name" value="Alkyl transferase"/>
    <property type="match status" value="1"/>
</dbReference>
<dbReference type="SUPFAM" id="SSF50978">
    <property type="entry name" value="WD40 repeat-like"/>
    <property type="match status" value="1"/>
</dbReference>
<dbReference type="SMART" id="SM00320">
    <property type="entry name" value="WD40"/>
    <property type="match status" value="5"/>
</dbReference>
<dbReference type="Proteomes" id="UP001306508">
    <property type="component" value="Unassembled WGS sequence"/>
</dbReference>
<feature type="repeat" description="WD" evidence="5">
    <location>
        <begin position="365"/>
        <end position="407"/>
    </location>
</feature>
<name>A0AAN7W1R1_9SACH</name>
<evidence type="ECO:0000313" key="7">
    <source>
        <dbReference type="EMBL" id="KAK5779271.1"/>
    </source>
</evidence>
<dbReference type="InterPro" id="IPR001441">
    <property type="entry name" value="UPP_synth-like"/>
</dbReference>
<dbReference type="PANTHER" id="PTHR14221:SF0">
    <property type="entry name" value="WD REPEAT-CONTAINING PROTEIN 44"/>
    <property type="match status" value="1"/>
</dbReference>
<evidence type="ECO:0000256" key="6">
    <source>
        <dbReference type="SAM" id="MobiDB-lite"/>
    </source>
</evidence>
<dbReference type="AlphaFoldDB" id="A0AAN7W1R1"/>
<organism evidence="7 8">
    <name type="scientific">Arxiozyma heterogenica</name>
    <dbReference type="NCBI Taxonomy" id="278026"/>
    <lineage>
        <taxon>Eukaryota</taxon>
        <taxon>Fungi</taxon>
        <taxon>Dikarya</taxon>
        <taxon>Ascomycota</taxon>
        <taxon>Saccharomycotina</taxon>
        <taxon>Saccharomycetes</taxon>
        <taxon>Saccharomycetales</taxon>
        <taxon>Saccharomycetaceae</taxon>
        <taxon>Arxiozyma</taxon>
    </lineage>
</organism>
<keyword evidence="8" id="KW-1185">Reference proteome</keyword>
<feature type="region of interest" description="Disordered" evidence="6">
    <location>
        <begin position="61"/>
        <end position="97"/>
    </location>
</feature>
<keyword evidence="4" id="KW-0460">Magnesium</keyword>
<accession>A0AAN7W1R1</accession>
<evidence type="ECO:0000256" key="3">
    <source>
        <dbReference type="ARBA" id="ARBA00022737"/>
    </source>
</evidence>
<evidence type="ECO:0000256" key="2">
    <source>
        <dbReference type="ARBA" id="ARBA00022679"/>
    </source>
</evidence>
<keyword evidence="2" id="KW-0808">Transferase</keyword>
<comment type="caution">
    <text evidence="7">The sequence shown here is derived from an EMBL/GenBank/DDBJ whole genome shotgun (WGS) entry which is preliminary data.</text>
</comment>
<dbReference type="Pfam" id="PF01255">
    <property type="entry name" value="Prenyltransf"/>
    <property type="match status" value="1"/>
</dbReference>
<evidence type="ECO:0000256" key="1">
    <source>
        <dbReference type="ARBA" id="ARBA00022574"/>
    </source>
</evidence>
<dbReference type="InterPro" id="IPR001680">
    <property type="entry name" value="WD40_rpt"/>
</dbReference>
<feature type="repeat" description="WD" evidence="5">
    <location>
        <begin position="227"/>
        <end position="268"/>
    </location>
</feature>
<dbReference type="Gene3D" id="2.130.10.10">
    <property type="entry name" value="YVTN repeat-like/Quinoprotein amine dehydrogenase"/>
    <property type="match status" value="1"/>
</dbReference>
<dbReference type="Gene3D" id="3.40.1180.10">
    <property type="entry name" value="Decaprenyl diphosphate synthase-like"/>
    <property type="match status" value="1"/>
</dbReference>
<gene>
    <name evidence="7" type="ORF">RI543_003160</name>
</gene>
<sequence>MSSNDLSFEESDEYSKPLIIETKMSSLSISSGPDSKKNLNDTNDDYLSDIKPLEFSIKRRKEKRRNNQASNTVVDESINNGRSARKTKSQVQARLHGNTLSQTKKKNIFDEISLFNNIDIVQFERILREPSHIKMLKKTKGIKQFRRLFLAQELQAPLDNDLNTTSLLDIKSSPPLSPYVGITKDDDILESSTLHTHSRLVSPIDSPRPSAERLAYHNNDINNNNNNKPTSKAIWTTQFSSDGKFMATGGKDCTIAIWKVLSTPVERVCVRSGSNSTNDLRTKILRSQNMSKSSSSLENIQETMNSDSTKHLFAPVFDPKPYRLYKEHTHDILSLDWSKNNFLLSSSMDNNVKLWHPEKPTSLKTFRHPDFVTSVAFHPTDDRFFISGCLDHKCRLWSILDHQITNEFDCQDLITYVTFSPGDAKYTIIGTFNGFVFLLSTRDLKPIYSFHITDTSTQRLQNSCIFPDQYRKYYHGPRITGIELFIDDNDNSLRAIITCKDSKIRVFNLRTKKLVETLKGFDNEHSSHVAHISVSQIEAPIVLSSSDNGWVYCWKLKSYVNGQQPNLANDKSSERRNISRSRSFKNIFNTISRSSSQKSITEDQPRSFNLLTYSNETISTASSSTTLHSSTHSRHNSIKVSSFLHPSSSLPYSNSPLKNKHYIAFKAHQSAVTTAIMAPIGTSKALSLSNDILCELSLEFFYKSRDHEAINSSLSMSNISVNSDTMFNAVKAIGTILVTTDNRGIIRIFRADLSSKLKNIILKSLQDYKLEKGYHSMNALKLTSPSLHRSNSLHSALSNIIRPHSCNNMYDIHENPENNDNVLDSTTHKQQIFPKRSKSFTHVRHSLSALTPSHHSSFSKGSRFHRNHSSTSLAYSIESENSISRSSLNGLECDIFTDAFKDLLIYALKMGPIPKHVSFIMDGNRRYAKSQNIPLKEGHEAGGVTLLTLLYICKKVGVKCVSCYAFSIENFKRPKEEVDTLMELFSIKLNDFANRANDHKDPLYGSKLKIVGDKTLLSNKIKAKIQTVESLTSTGETFIVYICLPYTSRNDILHSIGKNVLISLQDKINKKKEITKDTLSNEMYFEGFSNKCDLVIRTSGHKRLSDYMLWQCHENATIEFSDSLWPDFAFFEMYVMILKWAFFQNIQNYKESSSSLKSKLSKKCFILKRKGKNLNYFDLPAPPQTISISEKKG</sequence>
<reference evidence="8" key="1">
    <citation type="submission" date="2023-07" db="EMBL/GenBank/DDBJ databases">
        <title>A draft genome of Kazachstania heterogenica Y-27499.</title>
        <authorList>
            <person name="Donic C."/>
            <person name="Kralova J.S."/>
            <person name="Fidel L."/>
            <person name="Ben-Dor S."/>
            <person name="Jung S."/>
        </authorList>
    </citation>
    <scope>NUCLEOTIDE SEQUENCE [LARGE SCALE GENOMIC DNA]</scope>
    <source>
        <strain evidence="8">Y27499</strain>
    </source>
</reference>
<dbReference type="EMBL" id="JAWIZZ010000047">
    <property type="protein sequence ID" value="KAK5779271.1"/>
    <property type="molecule type" value="Genomic_DNA"/>
</dbReference>
<feature type="repeat" description="WD" evidence="5">
    <location>
        <begin position="325"/>
        <end position="365"/>
    </location>
</feature>
<protein>
    <submittedName>
        <fullName evidence="7">Uncharacterized protein</fullName>
    </submittedName>
</protein>
<dbReference type="CDD" id="cd00475">
    <property type="entry name" value="Cis_IPPS"/>
    <property type="match status" value="1"/>
</dbReference>
<dbReference type="PROSITE" id="PS50082">
    <property type="entry name" value="WD_REPEATS_2"/>
    <property type="match status" value="3"/>
</dbReference>
<dbReference type="Pfam" id="PF00400">
    <property type="entry name" value="WD40"/>
    <property type="match status" value="3"/>
</dbReference>
<keyword evidence="1 5" id="KW-0853">WD repeat</keyword>
<evidence type="ECO:0000256" key="5">
    <source>
        <dbReference type="PROSITE-ProRule" id="PRU00221"/>
    </source>
</evidence>
<dbReference type="PROSITE" id="PS50294">
    <property type="entry name" value="WD_REPEATS_REGION"/>
    <property type="match status" value="1"/>
</dbReference>
<dbReference type="PANTHER" id="PTHR14221">
    <property type="entry name" value="WD REPEAT DOMAIN 44"/>
    <property type="match status" value="1"/>
</dbReference>
<proteinExistence type="predicted"/>
<dbReference type="GO" id="GO:0016765">
    <property type="term" value="F:transferase activity, transferring alkyl or aryl (other than methyl) groups"/>
    <property type="evidence" value="ECO:0007669"/>
    <property type="project" value="InterPro"/>
</dbReference>
<dbReference type="NCBIfam" id="TIGR00055">
    <property type="entry name" value="uppS"/>
    <property type="match status" value="1"/>
</dbReference>
<keyword evidence="3" id="KW-0677">Repeat</keyword>
<evidence type="ECO:0000256" key="4">
    <source>
        <dbReference type="ARBA" id="ARBA00022842"/>
    </source>
</evidence>
<feature type="compositionally biased region" description="Polar residues" evidence="6">
    <location>
        <begin position="67"/>
        <end position="82"/>
    </location>
</feature>
<evidence type="ECO:0000313" key="8">
    <source>
        <dbReference type="Proteomes" id="UP001306508"/>
    </source>
</evidence>
<dbReference type="SUPFAM" id="SSF64005">
    <property type="entry name" value="Undecaprenyl diphosphate synthase"/>
    <property type="match status" value="1"/>
</dbReference>
<dbReference type="InterPro" id="IPR018520">
    <property type="entry name" value="UPP_synth-like_CS"/>
</dbReference>
<dbReference type="PROSITE" id="PS01066">
    <property type="entry name" value="UPP_SYNTHASE"/>
    <property type="match status" value="1"/>
</dbReference>
<dbReference type="InterPro" id="IPR015943">
    <property type="entry name" value="WD40/YVTN_repeat-like_dom_sf"/>
</dbReference>
<dbReference type="InterPro" id="IPR036424">
    <property type="entry name" value="UPP_synth-like_sf"/>
</dbReference>